<reference evidence="2" key="2">
    <citation type="submission" date="2018-05" db="EMBL/GenBank/DDBJ databases">
        <title>OpunRS2 (Oryza punctata Reference Sequence Version 2).</title>
        <authorList>
            <person name="Zhang J."/>
            <person name="Kudrna D."/>
            <person name="Lee S."/>
            <person name="Talag J."/>
            <person name="Welchert J."/>
            <person name="Wing R.A."/>
        </authorList>
    </citation>
    <scope>NUCLEOTIDE SEQUENCE [LARGE SCALE GENOMIC DNA]</scope>
</reference>
<feature type="compositionally biased region" description="Gly residues" evidence="1">
    <location>
        <begin position="78"/>
        <end position="89"/>
    </location>
</feature>
<dbReference type="EnsemblPlants" id="OPUNC07G04210.1">
    <property type="protein sequence ID" value="OPUNC07G04210.1"/>
    <property type="gene ID" value="OPUNC07G04210"/>
</dbReference>
<sequence>MASVGDGEGGGPLGPLPCRLGGGLKREVGGRLVALPRPPHVYPVAVGTVAVGAGSGGKRRCQQRSGSATGDDRWCGSTGDGDGRGGCAGNDGGDSRLGYEPVNQMSIWIASTSCANRHKATKWHFRIRENMYTPKCLKTGWISRPARRGASVGGFTSRRANGGESVATGSLQPPVAPSPTLHGADGSGSTYRGAGGDKSACHRANGVGCSRLPPVANCSLAHFSESAKPGPQVSERRFAKRPSEVGGINPLDPRVDQIQEMKSPASSHREQPWLSSVYGSLAAIGCTPSRETETARSRERRRWWLLANGGKTPASMVRVVGGEDGDAHHMLDRLLLGQKGYG</sequence>
<feature type="region of interest" description="Disordered" evidence="1">
    <location>
        <begin position="225"/>
        <end position="252"/>
    </location>
</feature>
<proteinExistence type="predicted"/>
<protein>
    <submittedName>
        <fullName evidence="2">Uncharacterized protein</fullName>
    </submittedName>
</protein>
<keyword evidence="3" id="KW-1185">Reference proteome</keyword>
<dbReference type="AlphaFoldDB" id="A0A0E0LHK1"/>
<reference evidence="2" key="1">
    <citation type="submission" date="2015-04" db="UniProtKB">
        <authorList>
            <consortium name="EnsemblPlants"/>
        </authorList>
    </citation>
    <scope>IDENTIFICATION</scope>
</reference>
<dbReference type="HOGENOM" id="CLU_812304_0_0_1"/>
<organism evidence="2">
    <name type="scientific">Oryza punctata</name>
    <name type="common">Red rice</name>
    <dbReference type="NCBI Taxonomy" id="4537"/>
    <lineage>
        <taxon>Eukaryota</taxon>
        <taxon>Viridiplantae</taxon>
        <taxon>Streptophyta</taxon>
        <taxon>Embryophyta</taxon>
        <taxon>Tracheophyta</taxon>
        <taxon>Spermatophyta</taxon>
        <taxon>Magnoliopsida</taxon>
        <taxon>Liliopsida</taxon>
        <taxon>Poales</taxon>
        <taxon>Poaceae</taxon>
        <taxon>BOP clade</taxon>
        <taxon>Oryzoideae</taxon>
        <taxon>Oryzeae</taxon>
        <taxon>Oryzinae</taxon>
        <taxon>Oryza</taxon>
    </lineage>
</organism>
<accession>A0A0E0LHK1</accession>
<feature type="compositionally biased region" description="Basic and acidic residues" evidence="1">
    <location>
        <begin position="234"/>
        <end position="243"/>
    </location>
</feature>
<evidence type="ECO:0000313" key="3">
    <source>
        <dbReference type="Proteomes" id="UP000026962"/>
    </source>
</evidence>
<feature type="region of interest" description="Disordered" evidence="1">
    <location>
        <begin position="53"/>
        <end position="89"/>
    </location>
</feature>
<evidence type="ECO:0000256" key="1">
    <source>
        <dbReference type="SAM" id="MobiDB-lite"/>
    </source>
</evidence>
<feature type="region of interest" description="Disordered" evidence="1">
    <location>
        <begin position="147"/>
        <end position="197"/>
    </location>
</feature>
<evidence type="ECO:0000313" key="2">
    <source>
        <dbReference type="EnsemblPlants" id="OPUNC07G04210.1"/>
    </source>
</evidence>
<name>A0A0E0LHK1_ORYPU</name>
<dbReference type="Proteomes" id="UP000026962">
    <property type="component" value="Chromosome 7"/>
</dbReference>
<dbReference type="Gramene" id="OPUNC07G04210.1">
    <property type="protein sequence ID" value="OPUNC07G04210.1"/>
    <property type="gene ID" value="OPUNC07G04210"/>
</dbReference>